<dbReference type="STRING" id="244292.ABW17_25415"/>
<dbReference type="InterPro" id="IPR033459">
    <property type="entry name" value="AveC-like"/>
</dbReference>
<gene>
    <name evidence="2" type="ORF">AWC17_23590</name>
</gene>
<evidence type="ECO:0000256" key="1">
    <source>
        <dbReference type="SAM" id="Phobius"/>
    </source>
</evidence>
<keyword evidence="3" id="KW-1185">Reference proteome</keyword>
<keyword evidence="1" id="KW-0812">Transmembrane</keyword>
<feature type="transmembrane region" description="Helical" evidence="1">
    <location>
        <begin position="123"/>
        <end position="150"/>
    </location>
</feature>
<sequence>MSAQMTPVMEAASDFALVGGIAFTALGVYLSVRQRRLHPLLLLCVSAMSFSWIEAPYDWAMYAQFPSAIPRMPSWWPLNMTWGGLPLFVPVGYISYFVLPAVTGTALGRWLSARFGWRRPPTLLVVGLIVGFCWALFFNGFLGAKLGVFYYGRVIPGLAIREGTVHQYPLYDSLAMAIQMMVFTYLLGRTDEQGRNIIEMWAENRSKSRVAASLLSVAAVVVIGNTLYSAVFAPHLVTKLGGWVTTGPPGQLFPGVPDQPK</sequence>
<dbReference type="OrthoDB" id="7056653at2"/>
<feature type="transmembrane region" description="Helical" evidence="1">
    <location>
        <begin position="39"/>
        <end position="60"/>
    </location>
</feature>
<feature type="transmembrane region" description="Helical" evidence="1">
    <location>
        <begin position="170"/>
        <end position="188"/>
    </location>
</feature>
<dbReference type="Pfam" id="PF17198">
    <property type="entry name" value="AveC_like"/>
    <property type="match status" value="1"/>
</dbReference>
<feature type="transmembrane region" description="Helical" evidence="1">
    <location>
        <begin position="15"/>
        <end position="32"/>
    </location>
</feature>
<feature type="transmembrane region" description="Helical" evidence="1">
    <location>
        <begin position="209"/>
        <end position="231"/>
    </location>
</feature>
<dbReference type="RefSeq" id="WP_046182430.1">
    <property type="nucleotide sequence ID" value="NZ_JACKSS010000024.1"/>
</dbReference>
<dbReference type="Proteomes" id="UP000193781">
    <property type="component" value="Unassembled WGS sequence"/>
</dbReference>
<keyword evidence="1" id="KW-0472">Membrane</keyword>
<proteinExistence type="predicted"/>
<evidence type="ECO:0000313" key="2">
    <source>
        <dbReference type="EMBL" id="ORW34797.1"/>
    </source>
</evidence>
<accession>A0A0F5NGZ9</accession>
<evidence type="ECO:0008006" key="4">
    <source>
        <dbReference type="Google" id="ProtNLM"/>
    </source>
</evidence>
<keyword evidence="1" id="KW-1133">Transmembrane helix</keyword>
<feature type="transmembrane region" description="Helical" evidence="1">
    <location>
        <begin position="80"/>
        <end position="102"/>
    </location>
</feature>
<reference evidence="2 3" key="1">
    <citation type="submission" date="2016-01" db="EMBL/GenBank/DDBJ databases">
        <title>The new phylogeny of the genus Mycobacterium.</title>
        <authorList>
            <person name="Tarcisio F."/>
            <person name="Conor M."/>
            <person name="Antonella G."/>
            <person name="Elisabetta G."/>
            <person name="Giulia F.S."/>
            <person name="Sara T."/>
            <person name="Anna F."/>
            <person name="Clotilde B."/>
            <person name="Roberto B."/>
            <person name="Veronica D.S."/>
            <person name="Fabio R."/>
            <person name="Monica P."/>
            <person name="Olivier J."/>
            <person name="Enrico T."/>
            <person name="Nicola S."/>
        </authorList>
    </citation>
    <scope>NUCLEOTIDE SEQUENCE [LARGE SCALE GENOMIC DNA]</scope>
    <source>
        <strain evidence="2 3">DSM 44803</strain>
    </source>
</reference>
<dbReference type="AlphaFoldDB" id="A0A0F5NGZ9"/>
<organism evidence="2 3">
    <name type="scientific">Mycobacterium nebraskense</name>
    <dbReference type="NCBI Taxonomy" id="244292"/>
    <lineage>
        <taxon>Bacteria</taxon>
        <taxon>Bacillati</taxon>
        <taxon>Actinomycetota</taxon>
        <taxon>Actinomycetes</taxon>
        <taxon>Mycobacteriales</taxon>
        <taxon>Mycobacteriaceae</taxon>
        <taxon>Mycobacterium</taxon>
    </lineage>
</organism>
<evidence type="ECO:0000313" key="3">
    <source>
        <dbReference type="Proteomes" id="UP000193781"/>
    </source>
</evidence>
<name>A0A0F5NGZ9_9MYCO</name>
<dbReference type="EMBL" id="LQPH01000016">
    <property type="protein sequence ID" value="ORW34797.1"/>
    <property type="molecule type" value="Genomic_DNA"/>
</dbReference>
<protein>
    <recommendedName>
        <fullName evidence="4">DUF5135 domain-containing protein</fullName>
    </recommendedName>
</protein>
<comment type="caution">
    <text evidence="2">The sequence shown here is derived from an EMBL/GenBank/DDBJ whole genome shotgun (WGS) entry which is preliminary data.</text>
</comment>